<dbReference type="Pfam" id="PF22514">
    <property type="entry name" value="EXPB1_D1"/>
    <property type="match status" value="1"/>
</dbReference>
<dbReference type="Proteomes" id="UP000186601">
    <property type="component" value="Unassembled WGS sequence"/>
</dbReference>
<evidence type="ECO:0000313" key="1">
    <source>
        <dbReference type="EMBL" id="PSR76511.1"/>
    </source>
</evidence>
<dbReference type="SUPFAM" id="SSF50685">
    <property type="entry name" value="Barwin-like endoglucanases"/>
    <property type="match status" value="1"/>
</dbReference>
<gene>
    <name evidence="1" type="ORF">PHLCEN_2v8414</name>
</gene>
<organism evidence="1 2">
    <name type="scientific">Hermanssonia centrifuga</name>
    <dbReference type="NCBI Taxonomy" id="98765"/>
    <lineage>
        <taxon>Eukaryota</taxon>
        <taxon>Fungi</taxon>
        <taxon>Dikarya</taxon>
        <taxon>Basidiomycota</taxon>
        <taxon>Agaricomycotina</taxon>
        <taxon>Agaricomycetes</taxon>
        <taxon>Polyporales</taxon>
        <taxon>Meruliaceae</taxon>
        <taxon>Hermanssonia</taxon>
    </lineage>
</organism>
<keyword evidence="2" id="KW-1185">Reference proteome</keyword>
<proteinExistence type="predicted"/>
<reference evidence="1 2" key="1">
    <citation type="submission" date="2018-02" db="EMBL/GenBank/DDBJ databases">
        <title>Genome sequence of the basidiomycete white-rot fungus Phlebia centrifuga.</title>
        <authorList>
            <person name="Granchi Z."/>
            <person name="Peng M."/>
            <person name="de Vries R.P."/>
            <person name="Hilden K."/>
            <person name="Makela M.R."/>
            <person name="Grigoriev I."/>
            <person name="Riley R."/>
        </authorList>
    </citation>
    <scope>NUCLEOTIDE SEQUENCE [LARGE SCALE GENOMIC DNA]</scope>
    <source>
        <strain evidence="1 2">FBCC195</strain>
    </source>
</reference>
<evidence type="ECO:0000313" key="2">
    <source>
        <dbReference type="Proteomes" id="UP000186601"/>
    </source>
</evidence>
<dbReference type="InterPro" id="IPR036908">
    <property type="entry name" value="RlpA-like_sf"/>
</dbReference>
<sequence>MASVMGFNSGVNPVDMPRYEAVAYPGEIVSEGMTIMHRHFGRQHNGGITLLPYINAKVDNQLSFSPHKMARFINFLYLVAVVSVASALTVSDKRATGGYVQNPSGTASFTMYSGCGSPGISILSRAKYLLLKDVTSACGRSATGFTAAISQLAFGSAPGSGAGDACGRCFSITGNKDPYSPNFTGPFGKSIVVKVTDLCPAQGNEEWCGQSQSSPLNQHQEPVQ</sequence>
<dbReference type="EMBL" id="MLYV02000842">
    <property type="protein sequence ID" value="PSR76511.1"/>
    <property type="molecule type" value="Genomic_DNA"/>
</dbReference>
<accession>A0A2R6NTQ9</accession>
<dbReference type="OrthoDB" id="5823761at2759"/>
<dbReference type="CDD" id="cd22278">
    <property type="entry name" value="DPBB_GH45_endoglucanase"/>
    <property type="match status" value="1"/>
</dbReference>
<dbReference type="STRING" id="98765.A0A2R6NTQ9"/>
<dbReference type="AlphaFoldDB" id="A0A2R6NTQ9"/>
<protein>
    <recommendedName>
        <fullName evidence="3">Expansin-like EG45 domain-containing protein</fullName>
    </recommendedName>
</protein>
<comment type="caution">
    <text evidence="1">The sequence shown here is derived from an EMBL/GenBank/DDBJ whole genome shotgun (WGS) entry which is preliminary data.</text>
</comment>
<evidence type="ECO:0008006" key="3">
    <source>
        <dbReference type="Google" id="ProtNLM"/>
    </source>
</evidence>
<dbReference type="Gene3D" id="2.40.40.10">
    <property type="entry name" value="RlpA-like domain"/>
    <property type="match status" value="1"/>
</dbReference>
<name>A0A2R6NTQ9_9APHY</name>